<dbReference type="InterPro" id="IPR000742">
    <property type="entry name" value="EGF"/>
</dbReference>
<evidence type="ECO:0000313" key="14">
    <source>
        <dbReference type="Proteomes" id="UP000299102"/>
    </source>
</evidence>
<dbReference type="PROSITE" id="PS01187">
    <property type="entry name" value="EGF_CA"/>
    <property type="match status" value="1"/>
</dbReference>
<feature type="domain" description="EGF-like" evidence="12">
    <location>
        <begin position="212"/>
        <end position="253"/>
    </location>
</feature>
<feature type="disulfide bond" evidence="9">
    <location>
        <begin position="641"/>
        <end position="668"/>
    </location>
</feature>
<dbReference type="InterPro" id="IPR035914">
    <property type="entry name" value="Sperma_CUB_dom_sf"/>
</dbReference>
<dbReference type="CDD" id="cd00041">
    <property type="entry name" value="CUB"/>
    <property type="match status" value="17"/>
</dbReference>
<feature type="domain" description="CUB" evidence="11">
    <location>
        <begin position="1875"/>
        <end position="2000"/>
    </location>
</feature>
<evidence type="ECO:0000256" key="6">
    <source>
        <dbReference type="ARBA" id="ARBA00023136"/>
    </source>
</evidence>
<feature type="domain" description="CUB" evidence="11">
    <location>
        <begin position="1385"/>
        <end position="1500"/>
    </location>
</feature>
<dbReference type="Gene3D" id="2.60.120.290">
    <property type="entry name" value="Spermadhesin, CUB domain"/>
    <property type="match status" value="22"/>
</dbReference>
<feature type="domain" description="CUB" evidence="11">
    <location>
        <begin position="1033"/>
        <end position="1151"/>
    </location>
</feature>
<dbReference type="SUPFAM" id="SSF57196">
    <property type="entry name" value="EGF/Laminin"/>
    <property type="match status" value="3"/>
</dbReference>
<feature type="domain" description="CUB" evidence="11">
    <location>
        <begin position="641"/>
        <end position="754"/>
    </location>
</feature>
<keyword evidence="7 10" id="KW-1015">Disulfide bond</keyword>
<organism evidence="13 14">
    <name type="scientific">Eumeta variegata</name>
    <name type="common">Bagworm moth</name>
    <name type="synonym">Eumeta japonica</name>
    <dbReference type="NCBI Taxonomy" id="151549"/>
    <lineage>
        <taxon>Eukaryota</taxon>
        <taxon>Metazoa</taxon>
        <taxon>Ecdysozoa</taxon>
        <taxon>Arthropoda</taxon>
        <taxon>Hexapoda</taxon>
        <taxon>Insecta</taxon>
        <taxon>Pterygota</taxon>
        <taxon>Neoptera</taxon>
        <taxon>Endopterygota</taxon>
        <taxon>Lepidoptera</taxon>
        <taxon>Glossata</taxon>
        <taxon>Ditrysia</taxon>
        <taxon>Tineoidea</taxon>
        <taxon>Psychidae</taxon>
        <taxon>Oiketicinae</taxon>
        <taxon>Eumeta</taxon>
    </lineage>
</organism>
<evidence type="ECO:0000256" key="2">
    <source>
        <dbReference type="ARBA" id="ARBA00022475"/>
    </source>
</evidence>
<keyword evidence="14" id="KW-1185">Reference proteome</keyword>
<feature type="domain" description="CUB" evidence="11">
    <location>
        <begin position="2250"/>
        <end position="2359"/>
    </location>
</feature>
<keyword evidence="5" id="KW-0677">Repeat</keyword>
<evidence type="ECO:0000259" key="12">
    <source>
        <dbReference type="PROSITE" id="PS50026"/>
    </source>
</evidence>
<feature type="domain" description="CUB" evidence="11">
    <location>
        <begin position="522"/>
        <end position="637"/>
    </location>
</feature>
<dbReference type="SMART" id="SM00042">
    <property type="entry name" value="CUB"/>
    <property type="match status" value="20"/>
</dbReference>
<dbReference type="FunFam" id="2.60.120.290:FF:000060">
    <property type="entry name" value="Cubilin homolog"/>
    <property type="match status" value="1"/>
</dbReference>
<dbReference type="InterPro" id="IPR009030">
    <property type="entry name" value="Growth_fac_rcpt_cys_sf"/>
</dbReference>
<dbReference type="InterPro" id="IPR049883">
    <property type="entry name" value="NOTCH1_EGF-like"/>
</dbReference>
<feature type="domain" description="CUB" evidence="11">
    <location>
        <begin position="794"/>
        <end position="961"/>
    </location>
</feature>
<feature type="domain" description="CUB" evidence="11">
    <location>
        <begin position="2004"/>
        <end position="2117"/>
    </location>
</feature>
<keyword evidence="8" id="KW-0325">Glycoprotein</keyword>
<evidence type="ECO:0000256" key="10">
    <source>
        <dbReference type="PROSITE-ProRule" id="PRU00076"/>
    </source>
</evidence>
<evidence type="ECO:0000256" key="4">
    <source>
        <dbReference type="ARBA" id="ARBA00022729"/>
    </source>
</evidence>
<feature type="domain" description="CUB" evidence="11">
    <location>
        <begin position="2122"/>
        <end position="2248"/>
    </location>
</feature>
<dbReference type="SUPFAM" id="SSF49854">
    <property type="entry name" value="Spermadhesin, CUB domain"/>
    <property type="match status" value="22"/>
</dbReference>
<dbReference type="PROSITE" id="PS50026">
    <property type="entry name" value="EGF_3"/>
    <property type="match status" value="4"/>
</dbReference>
<keyword evidence="4" id="KW-0732">Signal</keyword>
<comment type="caution">
    <text evidence="10">Lacks conserved residue(s) required for the propagation of feature annotation.</text>
</comment>
<feature type="domain" description="EGF-like" evidence="12">
    <location>
        <begin position="477"/>
        <end position="516"/>
    </location>
</feature>
<dbReference type="SMART" id="SM00179">
    <property type="entry name" value="EGF_CA"/>
    <property type="match status" value="6"/>
</dbReference>
<dbReference type="Pfam" id="PF07645">
    <property type="entry name" value="EGF_CA"/>
    <property type="match status" value="2"/>
</dbReference>
<dbReference type="GO" id="GO:0005509">
    <property type="term" value="F:calcium ion binding"/>
    <property type="evidence" value="ECO:0007669"/>
    <property type="project" value="InterPro"/>
</dbReference>
<comment type="caution">
    <text evidence="13">The sequence shown here is derived from an EMBL/GenBank/DDBJ whole genome shotgun (WGS) entry which is preliminary data.</text>
</comment>
<evidence type="ECO:0000256" key="7">
    <source>
        <dbReference type="ARBA" id="ARBA00023157"/>
    </source>
</evidence>
<dbReference type="PANTHER" id="PTHR24251:SF50">
    <property type="entry name" value="ATTRACTIN-LIKE 1A"/>
    <property type="match status" value="1"/>
</dbReference>
<evidence type="ECO:0000256" key="9">
    <source>
        <dbReference type="PROSITE-ProRule" id="PRU00059"/>
    </source>
</evidence>
<feature type="domain" description="CUB" evidence="11">
    <location>
        <begin position="2840"/>
        <end position="2988"/>
    </location>
</feature>
<feature type="domain" description="CUB" evidence="11">
    <location>
        <begin position="3103"/>
        <end position="3209"/>
    </location>
</feature>
<accession>A0A4C1T054</accession>
<protein>
    <submittedName>
        <fullName evidence="13">Cubilin</fullName>
    </submittedName>
</protein>
<dbReference type="SUPFAM" id="SSF57184">
    <property type="entry name" value="Growth factor receptor domain"/>
    <property type="match status" value="1"/>
</dbReference>
<dbReference type="InterPro" id="IPR001881">
    <property type="entry name" value="EGF-like_Ca-bd_dom"/>
</dbReference>
<feature type="domain" description="CUB" evidence="11">
    <location>
        <begin position="2710"/>
        <end position="2836"/>
    </location>
</feature>
<feature type="domain" description="CUB" evidence="11">
    <location>
        <begin position="1274"/>
        <end position="1384"/>
    </location>
</feature>
<dbReference type="EMBL" id="BGZK01000026">
    <property type="protein sequence ID" value="GBP07555.1"/>
    <property type="molecule type" value="Genomic_DNA"/>
</dbReference>
<keyword evidence="2" id="KW-1003">Cell membrane</keyword>
<dbReference type="PROSITE" id="PS01186">
    <property type="entry name" value="EGF_2"/>
    <property type="match status" value="2"/>
</dbReference>
<feature type="domain" description="CUB" evidence="11">
    <location>
        <begin position="1635"/>
        <end position="1753"/>
    </location>
</feature>
<evidence type="ECO:0000256" key="3">
    <source>
        <dbReference type="ARBA" id="ARBA00022536"/>
    </source>
</evidence>
<feature type="disulfide bond" evidence="10">
    <location>
        <begin position="243"/>
        <end position="252"/>
    </location>
</feature>
<dbReference type="FunFam" id="2.10.25.10:FF:000260">
    <property type="entry name" value="Notch receptor 4"/>
    <property type="match status" value="1"/>
</dbReference>
<feature type="disulfide bond" evidence="10">
    <location>
        <begin position="506"/>
        <end position="515"/>
    </location>
</feature>
<dbReference type="FunFam" id="2.60.120.290:FF:000013">
    <property type="entry name" value="Membrane frizzled-related protein"/>
    <property type="match status" value="3"/>
</dbReference>
<gene>
    <name evidence="13" type="primary">CUBN</name>
    <name evidence="13" type="ORF">EVAR_4888_1</name>
</gene>
<dbReference type="Pfam" id="PF00431">
    <property type="entry name" value="CUB"/>
    <property type="match status" value="18"/>
</dbReference>
<feature type="disulfide bond" evidence="9">
    <location>
        <begin position="522"/>
        <end position="549"/>
    </location>
</feature>
<feature type="domain" description="CUB" evidence="11">
    <location>
        <begin position="2363"/>
        <end position="2476"/>
    </location>
</feature>
<dbReference type="InterPro" id="IPR018097">
    <property type="entry name" value="EGF_Ca-bd_CS"/>
</dbReference>
<dbReference type="FunFam" id="2.60.120.290:FF:000005">
    <property type="entry name" value="Procollagen C-endopeptidase enhancer 1"/>
    <property type="match status" value="2"/>
</dbReference>
<evidence type="ECO:0000256" key="8">
    <source>
        <dbReference type="ARBA" id="ARBA00023180"/>
    </source>
</evidence>
<evidence type="ECO:0000256" key="1">
    <source>
        <dbReference type="ARBA" id="ARBA00004236"/>
    </source>
</evidence>
<feature type="domain" description="EGF-like" evidence="12">
    <location>
        <begin position="439"/>
        <end position="475"/>
    </location>
</feature>
<name>A0A4C1T054_EUMVA</name>
<evidence type="ECO:0000259" key="11">
    <source>
        <dbReference type="PROSITE" id="PS01180"/>
    </source>
</evidence>
<dbReference type="CDD" id="cd00054">
    <property type="entry name" value="EGF_CA"/>
    <property type="match status" value="5"/>
</dbReference>
<dbReference type="Pfam" id="PF00008">
    <property type="entry name" value="EGF"/>
    <property type="match status" value="1"/>
</dbReference>
<dbReference type="OrthoDB" id="10009301at2759"/>
<dbReference type="SMART" id="SM00181">
    <property type="entry name" value="EGF"/>
    <property type="match status" value="8"/>
</dbReference>
<evidence type="ECO:0000313" key="13">
    <source>
        <dbReference type="EMBL" id="GBP07555.1"/>
    </source>
</evidence>
<dbReference type="Proteomes" id="UP000299102">
    <property type="component" value="Unassembled WGS sequence"/>
</dbReference>
<feature type="domain" description="CUB" evidence="11">
    <location>
        <begin position="1152"/>
        <end position="1270"/>
    </location>
</feature>
<sequence length="3211" mass="356642">MCLMLIIDLKGRKGGVTIDAGARSLIKSFLSVGIGPALDEDMARASVVWFMLAICLSKCELRDDRPVLATKNGDLVLRPAFAKNIHLHTNGPGSTILLEGIDVRATLANVSVATITSDSSASIITEIRDRLNSLESEMHNAAAPVPSNSTYVLRRLNMLYPKILRLQNRMNELSRDECASRPCRNGGTCLRLPGSHHCLCPTQWEGEECDVDVNECRNFAGTDLGCQNGATCINRLGSYECMCRPGWYGLHCTRKAKDCSGGNFEMCGHGICLQVTSGEGVHCICDQGWTSNGTSLACTTDIDECAPGGGAHCSINPPVQCFNLPGSFRCGACPSGYEGDGYICTDVNECDIQNGGCSVSPMVPCYNTLGSRVCGSCPSGYIGNGVICEWRGSCNVNHGGCHPSARCEDTGGASRCICPIGTEGNGLGLHGCYVPTDNTTYGCETEPCGSHGRCHSLRYGFTCFCDTGFGGARCEIKRDPCVSLPCLHGGSCHPDESLPRGFRCECTAYYTGDKCQSRERSCGGVIDAMEGNLAYPLNNATTYGHNVRCAWVIHTVPDKVINVTFTRFDVEFSNDCTSDFLQIHDGRNSMSQLIGRFCGTELPKGGNIISSHNNLYFWFRSDASQASQGFALHWTSIAPVCGGQINERVYGVITSPGSPGRYPPNRDCNWQLSVDPGKRIQINFFQLDLENHPNCSFDYLEMFDGNSRTDSLLGRYCNTSLPQPIHSAGSNMLIHFHSDAFSSGGGFQISFAATEGMPGCGGHFTAERGELVSPTYNDYGVTYSGFRITYKTLCRYVFSGDSGVITSPGYPKTYPLNRNCEYIIHVAVGKAIQLMFVDFDLEGGYLTCTNDYVEVHDGLDANSTSLVVVNSGSRVKFSFSDLDLENTINCRDDYVEIFDGRDEKYPSLGRFCVMNAKAFNIETTSNYAFVKFRSDYAVGGPVECLWKIETTPGTAIQLSIYNAFMKDTSNCTSDAIEVYDGPDTTAHLLTKMCHQSLSAVTSSSSVMFVRLVKQSNLRDVSFSADYHTVTSKCGGRFSGRSGTFTSLHYPKNYDNNLDCLWTLEVPMNHIVELSFVDFDLYNLPAFRDDSSCGDYIRIYDSYYITEQNYSYQICPNSNITHVLSKSNYLSVQFVSDNYGAAKGFKVNFNMTCGGTIIVQSDGLLSNDDMPTHFNGNCSWTITAKQLDQKISLTLTHLSLPRNNNIVTNRRCPSSFLRVRDGDDESAPLIDEYCGHKVPPMIVSRGNAITVELGSYSGPIVGKFSAHYSALSTACGGSLTSEEGSLASPNYPDSYPATSSCEWILSTSPGNKVYIAFEYFSIEYSVNCNEDYLEMREDSNAGRLIGVFCGDDKPLNTTVAAQLFIKFHSDGEGTGRGFIAHYGFIHGNDINGIELGEIASPLYPKSYAGLADYWWRINTDTNTQISLSVDLIEIAVSGTVCYNYLSIYDGYDDTASLLKEFCGLLKRDTVSLKSSNNVVYIKLKLDETNLGSKFHITWNKVLENDEVIRDKSINCGYNRTIHLSPGNGTEIKSPNFPNDYDNDLNCEWIFKTDPGNHVTLKFQIFNLEETSSCFADHVDIYSSKTGGADWEVVRENICLSNIVNTYINSTTFMKIRFKTDSSIKRNGFSAMVRSDCGGITTDVSGIVRSSWLIWSTAIHSTVHCEWTVKARPGRTLDVRILDFNITNGNGDCQNHLTLRNGESIESPLLGQGKFCGYVHEDRASTLKSSSNALYIVYHIVRSQYQAFILHYEEQRVECGVTSKLDSNSPWEVINSPNYPSIPTPFSECEWKFSAPSGEILRIDFIDRFDLARKSDCDDEFVEIRDGASKISPLKGLYCTEKPGSIKTSGNYVYIKYVTQLAEPRNGFRANISIDVCGGTIRANKGEITSPGYPHLTSLPYGTVCEWRIISNSDRTIMITPQDIDLPVPENRDSIKVTIEENIPFNQSTFIIKTFYYDDNRMSLDPVETMSKEVIVKFYFGKPSRYNLMSSVKGFRFTFNASRIGCGGRVYASEGFVTTPGYPREVSFPYCNWYIESPNPSRRIRLEILDSNFMESYHVFELYNDFSHQSLIQMFTNGNWSTSRNVFESSSNKLIISLWTLQHTGAIVTSRLKAQFTSSEPALCGGTISSRTGELISPEVDTSYFCKWNMALSSNIGETTETTINIDSNNLKSVYLNIKFNTSESNNNSYCKYRAPKMSVIASVGDGTKFTRTICNSMDMVYTVPVSVFDIIAYKGIDNMAYFHVDWKMQPCGGTAEVGQMPMDILKLPNNTNNVEGSLDCGWVVKSESGRIELHLEGTFQGSCDEEYLEISRLNKLSVVSRYCKDQTISDIKVLLGHIYIQYHARNYMNNTNLKLLASTTNKPCGGVLGNYEFVFASPNYPNGYGSNQECIWDIIVAKGNRIMLNFIGRFAIEDTTNCTKDAVVIYDWRNNKYVQSDRLCGRTLPGTYNSTFNQMRVIFRTDATNNLDGFQAQWSSICGGEYEVTETETILYSPGYPFRYKPFLDCEYKLEAPKNRILIKFLDFSLEGPSPLCNYDNLTLSGRISRRIRSDKLVFCGTDIPRSRMFWNRVTLRFKTDMYISQRGFKISFSILKCNKNITEPSLITSGNSDDNVYEANLNCTWIIKAPIDKRVIVKFNFVDLEYNYACNNDYIAAFEGAIINTEKRLALLCGRLNTTTVVRSTGRDMVIQFVTDYSVGYKGFKADISFSYNCGGQVNLTGLSFKIVQSPLYNDIIYSEFLDCHWTVIALEGKVIQVEFTNFHISPCRNVNQTALGISKCDCDFVEIRDGINPNSLLMGTYCGHDRPPTLSSSRNLIGIRLSTDGEIGSSGFTINLRTLDSPCGRSHYEVTGNSQIIKSPGYDGGAIPRGLHCSYYLSQQEDTFIHLRIDNIDLQNGSLPNVCDKDILMITENMHFENTTLGTDLILHTRNDDFFDIGNIYYRWHAPQQIVLCGNRKSIDIYLTGNSKINLITSPESEKDHRGIEMEISSISGCSRNYTEPQGRIQISQTDSYTDECSILIAAPGNSTISLYFIYVLLSWDRTMTLQIFDGDTATATLLTTISESNSDIAVFSTGSNVLIRKNGTQAGSGISFDMNYYTSDKGRGCGGRLHNIVGIVASPLYPNTYRHVGTCEWELETPAATRLKLQFKVFDLGASCEQNYVQLVDRGGNVFSTYCAETPAIYTSSDNYVKILFTTTMNNAGSGWVAQFVGVSL</sequence>
<dbReference type="FunFam" id="2.10.25.10:FF:000109">
    <property type="entry name" value="Notch homolog 4, [Drosophila]"/>
    <property type="match status" value="1"/>
</dbReference>
<dbReference type="GO" id="GO:0005886">
    <property type="term" value="C:plasma membrane"/>
    <property type="evidence" value="ECO:0007669"/>
    <property type="project" value="UniProtKB-SubCell"/>
</dbReference>
<dbReference type="STRING" id="151549.A0A4C1T054"/>
<feature type="disulfide bond" evidence="10">
    <location>
        <begin position="465"/>
        <end position="474"/>
    </location>
</feature>
<proteinExistence type="predicted"/>
<reference evidence="13 14" key="1">
    <citation type="journal article" date="2019" name="Commun. Biol.">
        <title>The bagworm genome reveals a unique fibroin gene that provides high tensile strength.</title>
        <authorList>
            <person name="Kono N."/>
            <person name="Nakamura H."/>
            <person name="Ohtoshi R."/>
            <person name="Tomita M."/>
            <person name="Numata K."/>
            <person name="Arakawa K."/>
        </authorList>
    </citation>
    <scope>NUCLEOTIDE SEQUENCE [LARGE SCALE GENOMIC DNA]</scope>
</reference>
<dbReference type="InterPro" id="IPR000152">
    <property type="entry name" value="EGF-type_Asp/Asn_hydroxyl_site"/>
</dbReference>
<dbReference type="PROSITE" id="PS00010">
    <property type="entry name" value="ASX_HYDROXYL"/>
    <property type="match status" value="1"/>
</dbReference>
<feature type="disulfide bond" evidence="10">
    <location>
        <begin position="200"/>
        <end position="209"/>
    </location>
</feature>
<evidence type="ECO:0000256" key="5">
    <source>
        <dbReference type="ARBA" id="ARBA00022737"/>
    </source>
</evidence>
<feature type="domain" description="CUB" evidence="11">
    <location>
        <begin position="1757"/>
        <end position="1873"/>
    </location>
</feature>
<keyword evidence="6" id="KW-0472">Membrane</keyword>
<dbReference type="PROSITE" id="PS01180">
    <property type="entry name" value="CUB"/>
    <property type="match status" value="21"/>
</dbReference>
<comment type="subcellular location">
    <subcellularLocation>
        <location evidence="1">Cell membrane</location>
    </subcellularLocation>
</comment>
<feature type="domain" description="EGF-like" evidence="12">
    <location>
        <begin position="174"/>
        <end position="210"/>
    </location>
</feature>
<feature type="domain" description="CUB" evidence="11">
    <location>
        <begin position="2477"/>
        <end position="2591"/>
    </location>
</feature>
<feature type="domain" description="CUB" evidence="11">
    <location>
        <begin position="2593"/>
        <end position="2707"/>
    </location>
</feature>
<dbReference type="InterPro" id="IPR000859">
    <property type="entry name" value="CUB_dom"/>
</dbReference>
<keyword evidence="3 10" id="KW-0245">EGF-like domain</keyword>
<dbReference type="PROSITE" id="PS00022">
    <property type="entry name" value="EGF_1"/>
    <property type="match status" value="4"/>
</dbReference>
<feature type="domain" description="CUB" evidence="11">
    <location>
        <begin position="965"/>
        <end position="1029"/>
    </location>
</feature>
<feature type="domain" description="CUB" evidence="11">
    <location>
        <begin position="1514"/>
        <end position="1634"/>
    </location>
</feature>
<dbReference type="PANTHER" id="PTHR24251">
    <property type="entry name" value="OVOCHYMASE-RELATED"/>
    <property type="match status" value="1"/>
</dbReference>
<dbReference type="Gene3D" id="2.10.25.10">
    <property type="entry name" value="Laminin"/>
    <property type="match status" value="6"/>
</dbReference>